<evidence type="ECO:0000313" key="3">
    <source>
        <dbReference type="EMBL" id="KAK3083463.1"/>
    </source>
</evidence>
<dbReference type="GO" id="GO:0005886">
    <property type="term" value="C:plasma membrane"/>
    <property type="evidence" value="ECO:0007669"/>
    <property type="project" value="TreeGrafter"/>
</dbReference>
<dbReference type="Gene3D" id="1.25.40.20">
    <property type="entry name" value="Ankyrin repeat-containing domain"/>
    <property type="match status" value="2"/>
</dbReference>
<dbReference type="Gene3D" id="3.30.70.2240">
    <property type="entry name" value="KRIT, N-terminal Nudix domain, NPxY motif-rich region"/>
    <property type="match status" value="1"/>
</dbReference>
<keyword evidence="1" id="KW-0040">ANK repeat</keyword>
<dbReference type="InterPro" id="IPR043058">
    <property type="entry name" value="NUDIX_sf"/>
</dbReference>
<dbReference type="Pfam" id="PF16705">
    <property type="entry name" value="NUDIX_5"/>
    <property type="match status" value="1"/>
</dbReference>
<dbReference type="PROSITE" id="PS50057">
    <property type="entry name" value="FERM_3"/>
    <property type="match status" value="1"/>
</dbReference>
<dbReference type="Gene3D" id="2.30.29.30">
    <property type="entry name" value="Pleckstrin-homology domain (PH domain)/Phosphotyrosine-binding domain (PTB)"/>
    <property type="match status" value="1"/>
</dbReference>
<dbReference type="InterPro" id="IPR019748">
    <property type="entry name" value="FERM_central"/>
</dbReference>
<dbReference type="SUPFAM" id="SSF48403">
    <property type="entry name" value="Ankyrin repeat"/>
    <property type="match status" value="1"/>
</dbReference>
<dbReference type="GO" id="GO:0045454">
    <property type="term" value="P:cell redox homeostasis"/>
    <property type="evidence" value="ECO:0007669"/>
    <property type="project" value="TreeGrafter"/>
</dbReference>
<dbReference type="EMBL" id="VSWD01000014">
    <property type="protein sequence ID" value="KAK3083463.1"/>
    <property type="molecule type" value="Genomic_DNA"/>
</dbReference>
<proteinExistence type="predicted"/>
<accession>A0AA89BV51</accession>
<dbReference type="Pfam" id="PF12796">
    <property type="entry name" value="Ank_2"/>
    <property type="match status" value="1"/>
</dbReference>
<dbReference type="GO" id="GO:2000114">
    <property type="term" value="P:regulation of establishment of cell polarity"/>
    <property type="evidence" value="ECO:0007669"/>
    <property type="project" value="TreeGrafter"/>
</dbReference>
<dbReference type="InterPro" id="IPR011993">
    <property type="entry name" value="PH-like_dom_sf"/>
</dbReference>
<dbReference type="PROSITE" id="PS50297">
    <property type="entry name" value="ANK_REP_REGION"/>
    <property type="match status" value="2"/>
</dbReference>
<sequence>MEIILAVLQPKQNVIAGIEYRPKLYNILLLDYKTTLHGEKSKVTKYLPTFTQTSSEEPRDEVLTHLFHITGGELGGIKGERAIQVQWNKQTRRESMTKFALYCVPINMREKVNRVFTEKSSSSPGLFSLDYVIDTFNNGTVNYPPPTKFFISQLESWLREKHQIAGVLDMLFCSRAEYRVKYSISNPAYLPSHYDIPTNVTDQNLMVSSPMPEEIRQTANEAMTKMLAIEKCDIVVINPIFGSGLPYRTKVDNFVKNMYWGREIPDYSSLSTPSTSSSYESLYSELHKYARDGNLAALSDKINQGYYVNDIDSKRFTALHWAAWSGHAEAAKLLLDFGAKPNLTNNLGQTPLHIAAYNGFPQVVEVLLKYPDTNIEVYDSSHKTALNYCEEQLERSPPHSQIYDILKSALKQASQLSVHIVDGSKRLLRLSNGKSTTVQQLNRQLLRDFKIPDAYAEVFTIWICSESLELQLKQHHRPMEHLNNWTKKIVGMLTDGDPKQEEPRLKWRRNAKIGLSDEKQIQHEKVIYLLFHEAYQNYIKALYPCKDNDVCMFASIYIFMHQNGDYEVSHAKSFVREHLKTLVPEPMLKAKGHNWPTRILDFYKKYCANLKDEISSRNETVHKYLHMKFLECSRNLTVYGSAFFTGNLHTPGVKGNNSTACHIGINDVGIHIIDSKSRVMLQSFRYTEIQWSLPDISSLDIKVKRFEGKFDRNSTPRQIAIRTKQAGLIDHLMKKLSQMHALDDRVVDIRYSRGSNINIV</sequence>
<feature type="repeat" description="ANK" evidence="1">
    <location>
        <begin position="347"/>
        <end position="369"/>
    </location>
</feature>
<name>A0AA89BV51_PINIB</name>
<evidence type="ECO:0000313" key="4">
    <source>
        <dbReference type="Proteomes" id="UP001186944"/>
    </source>
</evidence>
<dbReference type="PROSITE" id="PS50088">
    <property type="entry name" value="ANK_REPEAT"/>
    <property type="match status" value="2"/>
</dbReference>
<dbReference type="Pfam" id="PF00373">
    <property type="entry name" value="FERM_M"/>
    <property type="match status" value="1"/>
</dbReference>
<organism evidence="3 4">
    <name type="scientific">Pinctada imbricata</name>
    <name type="common">Atlantic pearl-oyster</name>
    <name type="synonym">Pinctada martensii</name>
    <dbReference type="NCBI Taxonomy" id="66713"/>
    <lineage>
        <taxon>Eukaryota</taxon>
        <taxon>Metazoa</taxon>
        <taxon>Spiralia</taxon>
        <taxon>Lophotrochozoa</taxon>
        <taxon>Mollusca</taxon>
        <taxon>Bivalvia</taxon>
        <taxon>Autobranchia</taxon>
        <taxon>Pteriomorphia</taxon>
        <taxon>Pterioida</taxon>
        <taxon>Pterioidea</taxon>
        <taxon>Pteriidae</taxon>
        <taxon>Pinctada</taxon>
    </lineage>
</organism>
<dbReference type="CDD" id="cd14473">
    <property type="entry name" value="FERM_B-lobe"/>
    <property type="match status" value="1"/>
</dbReference>
<feature type="domain" description="FERM" evidence="2">
    <location>
        <begin position="414"/>
        <end position="747"/>
    </location>
</feature>
<dbReference type="Gene3D" id="1.20.80.10">
    <property type="match status" value="1"/>
</dbReference>
<dbReference type="Pfam" id="PF24522">
    <property type="entry name" value="KRIT1_FRMD8_FERM_C"/>
    <property type="match status" value="1"/>
</dbReference>
<dbReference type="InterPro" id="IPR057096">
    <property type="entry name" value="KRIT1_FRMD8_FERM_C"/>
</dbReference>
<dbReference type="Proteomes" id="UP001186944">
    <property type="component" value="Unassembled WGS sequence"/>
</dbReference>
<dbReference type="PANTHER" id="PTHR13283:SF11">
    <property type="entry name" value="KREV INTERACTION TRAPPED PROTEIN 1"/>
    <property type="match status" value="1"/>
</dbReference>
<protein>
    <recommendedName>
        <fullName evidence="2">FERM domain-containing protein</fullName>
    </recommendedName>
</protein>
<dbReference type="InterPro" id="IPR002110">
    <property type="entry name" value="Ankyrin_rpt"/>
</dbReference>
<dbReference type="Gene3D" id="3.10.20.90">
    <property type="entry name" value="Phosphatidylinositol 3-kinase Catalytic Subunit, Chain A, domain 1"/>
    <property type="match status" value="1"/>
</dbReference>
<dbReference type="InterPro" id="IPR032022">
    <property type="entry name" value="NUDIX"/>
</dbReference>
<dbReference type="InterPro" id="IPR051594">
    <property type="entry name" value="KRIT1/FRMD8"/>
</dbReference>
<dbReference type="InterPro" id="IPR019749">
    <property type="entry name" value="Band_41_domain"/>
</dbReference>
<keyword evidence="4" id="KW-1185">Reference proteome</keyword>
<dbReference type="PANTHER" id="PTHR13283">
    <property type="entry name" value="KREV INTERACTION TRAPPED 1-RELATED"/>
    <property type="match status" value="1"/>
</dbReference>
<feature type="repeat" description="ANK" evidence="1">
    <location>
        <begin position="314"/>
        <end position="346"/>
    </location>
</feature>
<comment type="caution">
    <text evidence="3">The sequence shown here is derived from an EMBL/GenBank/DDBJ whole genome shotgun (WGS) entry which is preliminary data.</text>
</comment>
<dbReference type="InterPro" id="IPR000299">
    <property type="entry name" value="FERM_domain"/>
</dbReference>
<dbReference type="InterPro" id="IPR036770">
    <property type="entry name" value="Ankyrin_rpt-contain_sf"/>
</dbReference>
<dbReference type="InterPro" id="IPR014352">
    <property type="entry name" value="FERM/acyl-CoA-bd_prot_sf"/>
</dbReference>
<evidence type="ECO:0000259" key="2">
    <source>
        <dbReference type="PROSITE" id="PS50057"/>
    </source>
</evidence>
<dbReference type="InterPro" id="IPR035963">
    <property type="entry name" value="FERM_2"/>
</dbReference>
<dbReference type="SMART" id="SM00248">
    <property type="entry name" value="ANK"/>
    <property type="match status" value="3"/>
</dbReference>
<dbReference type="AlphaFoldDB" id="A0AA89BV51"/>
<gene>
    <name evidence="3" type="ORF">FSP39_023274</name>
</gene>
<evidence type="ECO:0000256" key="1">
    <source>
        <dbReference type="PROSITE-ProRule" id="PRU00023"/>
    </source>
</evidence>
<dbReference type="SMART" id="SM00295">
    <property type="entry name" value="B41"/>
    <property type="match status" value="1"/>
</dbReference>
<reference evidence="3" key="1">
    <citation type="submission" date="2019-08" db="EMBL/GenBank/DDBJ databases">
        <title>The improved chromosome-level genome for the pearl oyster Pinctada fucata martensii using PacBio sequencing and Hi-C.</title>
        <authorList>
            <person name="Zheng Z."/>
        </authorList>
    </citation>
    <scope>NUCLEOTIDE SEQUENCE</scope>
    <source>
        <strain evidence="3">ZZ-2019</strain>
        <tissue evidence="3">Adductor muscle</tissue>
    </source>
</reference>
<dbReference type="SUPFAM" id="SSF47031">
    <property type="entry name" value="Second domain of FERM"/>
    <property type="match status" value="1"/>
</dbReference>